<reference evidence="3 4" key="1">
    <citation type="submission" date="2016-11" db="EMBL/GenBank/DDBJ databases">
        <authorList>
            <person name="Jaros S."/>
            <person name="Januszkiewicz K."/>
            <person name="Wedrychowicz H."/>
        </authorList>
    </citation>
    <scope>NUCLEOTIDE SEQUENCE [LARGE SCALE GENOMIC DNA]</scope>
    <source>
        <strain evidence="3 4">DSM 26897</strain>
    </source>
</reference>
<organism evidence="3 4">
    <name type="scientific">Cnuella takakiae</name>
    <dbReference type="NCBI Taxonomy" id="1302690"/>
    <lineage>
        <taxon>Bacteria</taxon>
        <taxon>Pseudomonadati</taxon>
        <taxon>Bacteroidota</taxon>
        <taxon>Chitinophagia</taxon>
        <taxon>Chitinophagales</taxon>
        <taxon>Chitinophagaceae</taxon>
        <taxon>Cnuella</taxon>
    </lineage>
</organism>
<feature type="domain" description="Pyrroline-5-carboxylate reductase catalytic N-terminal" evidence="2">
    <location>
        <begin position="6"/>
        <end position="102"/>
    </location>
</feature>
<sequence length="183" mass="18831">MHTKQTIALIGAAGNRGAALARNLARGNYRILLFAHGCDNLDELVQDIRTQVATADVEPITCSTDACWEADIIILSIAADGYAEVAETIRPVANQKVVVTMADAGAQGADPVALLQNLLPHAKVVAAFTVVSAAQLQAAFAGGPKPEVQVTGTDTDALQTAAELVQVAGCIPVGMGMQAIATN</sequence>
<accession>A0A1M5DZV3</accession>
<dbReference type="AlphaFoldDB" id="A0A1M5DZV3"/>
<dbReference type="InterPro" id="IPR028939">
    <property type="entry name" value="P5C_Rdtase_cat_N"/>
</dbReference>
<dbReference type="GO" id="GO:0052851">
    <property type="term" value="F:ferric-chelate reductase (NADPH) activity"/>
    <property type="evidence" value="ECO:0007669"/>
    <property type="project" value="TreeGrafter"/>
</dbReference>
<dbReference type="Pfam" id="PF03807">
    <property type="entry name" value="F420_oxidored"/>
    <property type="match status" value="1"/>
</dbReference>
<dbReference type="GO" id="GO:0005886">
    <property type="term" value="C:plasma membrane"/>
    <property type="evidence" value="ECO:0007669"/>
    <property type="project" value="TreeGrafter"/>
</dbReference>
<dbReference type="GO" id="GO:0008823">
    <property type="term" value="F:cupric reductase (NADH) activity"/>
    <property type="evidence" value="ECO:0007669"/>
    <property type="project" value="TreeGrafter"/>
</dbReference>
<dbReference type="RefSeq" id="WP_073044698.1">
    <property type="nucleotide sequence ID" value="NZ_FQUO01000011.1"/>
</dbReference>
<protein>
    <recommendedName>
        <fullName evidence="2">Pyrroline-5-carboxylate reductase catalytic N-terminal domain-containing protein</fullName>
    </recommendedName>
</protein>
<proteinExistence type="predicted"/>
<dbReference type="Proteomes" id="UP000184368">
    <property type="component" value="Unassembled WGS sequence"/>
</dbReference>
<dbReference type="OrthoDB" id="1523398at2"/>
<name>A0A1M5DZV3_9BACT</name>
<dbReference type="InterPro" id="IPR036291">
    <property type="entry name" value="NAD(P)-bd_dom_sf"/>
</dbReference>
<gene>
    <name evidence="3" type="ORF">SAMN05444008_111146</name>
</gene>
<evidence type="ECO:0000256" key="1">
    <source>
        <dbReference type="ARBA" id="ARBA00023002"/>
    </source>
</evidence>
<dbReference type="STRING" id="1302690.BUE76_19495"/>
<dbReference type="InterPro" id="IPR051267">
    <property type="entry name" value="STEAP_metalloreductase"/>
</dbReference>
<keyword evidence="1" id="KW-0560">Oxidoreductase</keyword>
<evidence type="ECO:0000313" key="4">
    <source>
        <dbReference type="Proteomes" id="UP000184368"/>
    </source>
</evidence>
<dbReference type="Gene3D" id="3.40.50.720">
    <property type="entry name" value="NAD(P)-binding Rossmann-like Domain"/>
    <property type="match status" value="1"/>
</dbReference>
<keyword evidence="4" id="KW-1185">Reference proteome</keyword>
<dbReference type="EMBL" id="FQUO01000011">
    <property type="protein sequence ID" value="SHF72436.1"/>
    <property type="molecule type" value="Genomic_DNA"/>
</dbReference>
<dbReference type="PANTHER" id="PTHR14239">
    <property type="entry name" value="DUDULIN-RELATED"/>
    <property type="match status" value="1"/>
</dbReference>
<dbReference type="GO" id="GO:0015677">
    <property type="term" value="P:copper ion import"/>
    <property type="evidence" value="ECO:0007669"/>
    <property type="project" value="TreeGrafter"/>
</dbReference>
<dbReference type="PANTHER" id="PTHR14239:SF0">
    <property type="entry name" value="F420-DEPENDENT NADP REDUCTASE"/>
    <property type="match status" value="1"/>
</dbReference>
<evidence type="ECO:0000313" key="3">
    <source>
        <dbReference type="EMBL" id="SHF72436.1"/>
    </source>
</evidence>
<evidence type="ECO:0000259" key="2">
    <source>
        <dbReference type="Pfam" id="PF03807"/>
    </source>
</evidence>
<dbReference type="SUPFAM" id="SSF51735">
    <property type="entry name" value="NAD(P)-binding Rossmann-fold domains"/>
    <property type="match status" value="1"/>
</dbReference>